<dbReference type="InterPro" id="IPR024749">
    <property type="entry name" value="Collagen-bd_put"/>
</dbReference>
<sequence>MFAFIKLSYLFILLFTCFFLSSLYSSAQTPVWTKFEHTFTSSKDYQNPLYDVKQFTVRFTSPTGRVKQINGFWDGGRIWKVRFAPDEKGTWSWQSICSQQEDTGLQGIKGSFTCTEPVSKLEIYRRGTIIRPKGSYHLSYSDGTPFFWAACTAWNGTLKSTEEEWETYLSNRASIGYSVIQFVTTQWRGADKNSLGQVAFEGSGKIKINPDFFQHLDAKIDKINEHGLVAAPVLLWALPVSQGRELSPGYYLPDGEAILLARYMVARYGGNQVIWILGGDGKYTDEFEQRWKTIGRGVFADEHPGIVAQHPGGGSWIGEVYANEPWLDIVGYQSGHNNSANAVNFITKGTVAKLWDQLPARPLINMEPVYEEINPKITATDVRNASYWSLFNTPTAGITYGANGIWPWLREGEKILNHAGTGEEVSRWRESIHLPGSVQVGYLANFMRTLEWWNLKPAPQLLVQQPGDKTYNQFVSVSRTDDGTTTLVYVPQSMTIQLYNLNGVAFNGQWFNPVANQISKAKVAESKGILAIAPPTQSGDWVLVLKQKNK</sequence>
<dbReference type="RefSeq" id="WP_302042459.1">
    <property type="nucleotide sequence ID" value="NZ_JAUKPO010000077.1"/>
</dbReference>
<feature type="domain" description="Putative collagen-binding" evidence="2">
    <location>
        <begin position="458"/>
        <end position="545"/>
    </location>
</feature>
<evidence type="ECO:0000256" key="1">
    <source>
        <dbReference type="SAM" id="SignalP"/>
    </source>
</evidence>
<dbReference type="Pfam" id="PF13204">
    <property type="entry name" value="Apiosidase"/>
    <property type="match status" value="1"/>
</dbReference>
<evidence type="ECO:0000313" key="6">
    <source>
        <dbReference type="Proteomes" id="UP001168528"/>
    </source>
</evidence>
<accession>A0ABT8RKZ2</accession>
<dbReference type="InterPro" id="IPR032260">
    <property type="entry name" value="DUF5060"/>
</dbReference>
<dbReference type="Gene3D" id="3.20.20.80">
    <property type="entry name" value="Glycosidases"/>
    <property type="match status" value="1"/>
</dbReference>
<evidence type="ECO:0000259" key="2">
    <source>
        <dbReference type="Pfam" id="PF12904"/>
    </source>
</evidence>
<evidence type="ECO:0000259" key="4">
    <source>
        <dbReference type="Pfam" id="PF16586"/>
    </source>
</evidence>
<dbReference type="SUPFAM" id="SSF51445">
    <property type="entry name" value="(Trans)glycosidases"/>
    <property type="match status" value="1"/>
</dbReference>
<proteinExistence type="predicted"/>
<dbReference type="InterPro" id="IPR013783">
    <property type="entry name" value="Ig-like_fold"/>
</dbReference>
<dbReference type="PANTHER" id="PTHR37836:SF2">
    <property type="entry name" value="DUF4038 DOMAIN-CONTAINING PROTEIN"/>
    <property type="match status" value="1"/>
</dbReference>
<feature type="chain" id="PRO_5047492820" evidence="1">
    <location>
        <begin position="28"/>
        <end position="550"/>
    </location>
</feature>
<feature type="domain" description="DUF5060" evidence="4">
    <location>
        <begin position="29"/>
        <end position="96"/>
    </location>
</feature>
<keyword evidence="1" id="KW-0732">Signal</keyword>
<protein>
    <submittedName>
        <fullName evidence="5">DUF4038 domain-containing protein</fullName>
    </submittedName>
</protein>
<feature type="domain" description="Apiosidase-like catalytic" evidence="3">
    <location>
        <begin position="134"/>
        <end position="454"/>
    </location>
</feature>
<dbReference type="Gene3D" id="2.60.40.10">
    <property type="entry name" value="Immunoglobulins"/>
    <property type="match status" value="1"/>
</dbReference>
<reference evidence="5" key="1">
    <citation type="submission" date="2023-07" db="EMBL/GenBank/DDBJ databases">
        <title>The genome sequence of Rhodocytophaga aerolata KACC 12507.</title>
        <authorList>
            <person name="Zhang X."/>
        </authorList>
    </citation>
    <scope>NUCLEOTIDE SEQUENCE</scope>
    <source>
        <strain evidence="5">KACC 12507</strain>
    </source>
</reference>
<dbReference type="Proteomes" id="UP001168528">
    <property type="component" value="Unassembled WGS sequence"/>
</dbReference>
<dbReference type="InterPro" id="IPR025277">
    <property type="entry name" value="Apiosidase-like_cat_dom"/>
</dbReference>
<dbReference type="Pfam" id="PF12904">
    <property type="entry name" value="Collagen_bind_2"/>
    <property type="match status" value="1"/>
</dbReference>
<dbReference type="Pfam" id="PF16586">
    <property type="entry name" value="DUF5060"/>
    <property type="match status" value="1"/>
</dbReference>
<feature type="signal peptide" evidence="1">
    <location>
        <begin position="1"/>
        <end position="27"/>
    </location>
</feature>
<name>A0ABT8RKZ2_9BACT</name>
<gene>
    <name evidence="5" type="ORF">Q0590_35645</name>
</gene>
<dbReference type="InterPro" id="IPR017853">
    <property type="entry name" value="GH"/>
</dbReference>
<organism evidence="5 6">
    <name type="scientific">Rhodocytophaga aerolata</name>
    <dbReference type="NCBI Taxonomy" id="455078"/>
    <lineage>
        <taxon>Bacteria</taxon>
        <taxon>Pseudomonadati</taxon>
        <taxon>Bacteroidota</taxon>
        <taxon>Cytophagia</taxon>
        <taxon>Cytophagales</taxon>
        <taxon>Rhodocytophagaceae</taxon>
        <taxon>Rhodocytophaga</taxon>
    </lineage>
</organism>
<comment type="caution">
    <text evidence="5">The sequence shown here is derived from an EMBL/GenBank/DDBJ whole genome shotgun (WGS) entry which is preliminary data.</text>
</comment>
<evidence type="ECO:0000313" key="5">
    <source>
        <dbReference type="EMBL" id="MDO1451662.1"/>
    </source>
</evidence>
<keyword evidence="6" id="KW-1185">Reference proteome</keyword>
<evidence type="ECO:0000259" key="3">
    <source>
        <dbReference type="Pfam" id="PF13204"/>
    </source>
</evidence>
<dbReference type="PANTHER" id="PTHR37836">
    <property type="entry name" value="LMO1036 PROTEIN"/>
    <property type="match status" value="1"/>
</dbReference>
<dbReference type="EMBL" id="JAUKPO010000077">
    <property type="protein sequence ID" value="MDO1451662.1"/>
    <property type="molecule type" value="Genomic_DNA"/>
</dbReference>